<evidence type="ECO:0000256" key="1">
    <source>
        <dbReference type="SAM" id="MobiDB-lite"/>
    </source>
</evidence>
<dbReference type="EMBL" id="JBHRVV010000001">
    <property type="protein sequence ID" value="MFC3457590.1"/>
    <property type="molecule type" value="Genomic_DNA"/>
</dbReference>
<evidence type="ECO:0000259" key="2">
    <source>
        <dbReference type="Pfam" id="PF07819"/>
    </source>
</evidence>
<dbReference type="SUPFAM" id="SSF53474">
    <property type="entry name" value="alpha/beta-Hydrolases"/>
    <property type="match status" value="1"/>
</dbReference>
<sequence>MSEPTRPIRQPTPDTDGSLVAHTVATPKSFKVRAKVTVGSRKVIPVIFVPGIMGSNLRVRLDTGTGSAPMATKAMSEPGQSAGAHRAAPARQTDDQSNVVPGEPVWRPPNGSIDGLKEAWKWERRNPALRQRLLDPDLLEVDGNGDVGDEVAGLSCEEMRARGWGEIHLDSYGDVLEKLQAHLDTTFRLNRLGQREIRVHWKRVMQCDPKSWGVRNIEKITEAELEKYAGFQYPVYAVGYNWLQSCAVSAERLSRRIDEIKEYWRSRKHDCTRVILVTHSMGGLVARACARMRAKNPGDPADIAGVIHGVMPALGAPVAYRRIACGTEGGRYTNGLVDNIKADRFVEIAGTTPEETTAVMATAPGVLELLPNHLYPTPWLLVKTLTRVNNEEKEQQHLGLPAGNPYDLYRDMKSWYRLINPNFVDPAGKFARVSGGAQAVVIESIDKAEHLHRNILSISASGKDNPGGVPYFHPNTYAFYGTDEERRAFGTIRWAARIPVGQGMVVTSANIRDGICVSYEGDGGRAVSLEGRAKLSFKVWGQNAPGDDTVPHQSASGVAGHVRGVFAARGFSHQECFKDDAMLLLTRHLIVKIIQGIK</sequence>
<dbReference type="InterPro" id="IPR029058">
    <property type="entry name" value="AB_hydrolase_fold"/>
</dbReference>
<proteinExistence type="predicted"/>
<dbReference type="Proteomes" id="UP001595665">
    <property type="component" value="Unassembled WGS sequence"/>
</dbReference>
<accession>A0ABV7PG07</accession>
<comment type="caution">
    <text evidence="3">The sequence shown here is derived from an EMBL/GenBank/DDBJ whole genome shotgun (WGS) entry which is preliminary data.</text>
</comment>
<evidence type="ECO:0000313" key="3">
    <source>
        <dbReference type="EMBL" id="MFC3457590.1"/>
    </source>
</evidence>
<organism evidence="3 4">
    <name type="scientific">Massilia haematophila</name>
    <dbReference type="NCBI Taxonomy" id="457923"/>
    <lineage>
        <taxon>Bacteria</taxon>
        <taxon>Pseudomonadati</taxon>
        <taxon>Pseudomonadota</taxon>
        <taxon>Betaproteobacteria</taxon>
        <taxon>Burkholderiales</taxon>
        <taxon>Oxalobacteraceae</taxon>
        <taxon>Telluria group</taxon>
        <taxon>Massilia</taxon>
    </lineage>
</organism>
<dbReference type="InterPro" id="IPR012908">
    <property type="entry name" value="PGAP1-ab_dom-like"/>
</dbReference>
<feature type="region of interest" description="Disordered" evidence="1">
    <location>
        <begin position="64"/>
        <end position="111"/>
    </location>
</feature>
<dbReference type="Pfam" id="PF07819">
    <property type="entry name" value="PGAP1"/>
    <property type="match status" value="1"/>
</dbReference>
<gene>
    <name evidence="3" type="ORF">ACFOPH_04935</name>
</gene>
<dbReference type="RefSeq" id="WP_379733910.1">
    <property type="nucleotide sequence ID" value="NZ_JBHRVV010000001.1"/>
</dbReference>
<keyword evidence="4" id="KW-1185">Reference proteome</keyword>
<protein>
    <submittedName>
        <fullName evidence="3">Esterase/lipase family protein</fullName>
    </submittedName>
</protein>
<dbReference type="Gene3D" id="3.40.50.1820">
    <property type="entry name" value="alpha/beta hydrolase"/>
    <property type="match status" value="1"/>
</dbReference>
<name>A0ABV7PG07_9BURK</name>
<reference evidence="4" key="1">
    <citation type="journal article" date="2019" name="Int. J. Syst. Evol. Microbiol.">
        <title>The Global Catalogue of Microorganisms (GCM) 10K type strain sequencing project: providing services to taxonomists for standard genome sequencing and annotation.</title>
        <authorList>
            <consortium name="The Broad Institute Genomics Platform"/>
            <consortium name="The Broad Institute Genome Sequencing Center for Infectious Disease"/>
            <person name="Wu L."/>
            <person name="Ma J."/>
        </authorList>
    </citation>
    <scope>NUCLEOTIDE SEQUENCE [LARGE SCALE GENOMIC DNA]</scope>
    <source>
        <strain evidence="4">CCM 7480</strain>
    </source>
</reference>
<feature type="region of interest" description="Disordered" evidence="1">
    <location>
        <begin position="1"/>
        <end position="20"/>
    </location>
</feature>
<evidence type="ECO:0000313" key="4">
    <source>
        <dbReference type="Proteomes" id="UP001595665"/>
    </source>
</evidence>
<feature type="domain" description="GPI inositol-deacylase PGAP1-like alpha/beta" evidence="2">
    <location>
        <begin position="251"/>
        <end position="294"/>
    </location>
</feature>